<gene>
    <name evidence="1" type="ORF">BST26_15785</name>
</gene>
<name>A0A1X0D4R0_9MYCO</name>
<accession>A0A1X0D4R0</accession>
<protein>
    <submittedName>
        <fullName evidence="1">Uncharacterized protein</fullName>
    </submittedName>
</protein>
<dbReference type="EMBL" id="MVHS01000043">
    <property type="protein sequence ID" value="ORA67394.1"/>
    <property type="molecule type" value="Genomic_DNA"/>
</dbReference>
<dbReference type="SUPFAM" id="SSF69279">
    <property type="entry name" value="Phage tail proteins"/>
    <property type="match status" value="1"/>
</dbReference>
<evidence type="ECO:0000313" key="1">
    <source>
        <dbReference type="EMBL" id="ORA67394.1"/>
    </source>
</evidence>
<dbReference type="STRING" id="444597.BST26_15785"/>
<evidence type="ECO:0000313" key="2">
    <source>
        <dbReference type="Proteomes" id="UP000192801"/>
    </source>
</evidence>
<keyword evidence="2" id="KW-1185">Reference proteome</keyword>
<sequence>MRDLPPGPVRVQLFLGPGVPIPVNADILNALTAVKVESSAGEAQSGFELTFTIPRDSPIQALAPIDVPLLRCVIAVSLRGTTTVLMDGVVTHHDVATNGPQLTLHVKGKDLSAAMDVIAFDGVPYPAMSPSMIALTCLAKYAALGCVPLVIPGPAEDIPLPTERIPTQQGTDYKFLKGLAETVGHVFYLDPGPTVGVSRAYWGPEVRTGVPQPALTVGQGAHIDNVTSLSFSFDKERKQLPVVMIHEKTSHASIPVPIPDVTPLNPPLGLVSPIPPKQHRLAETANLSPIAALAKGIGYAAAHQDCAFGSGALEVARYGHVLQARALVGVRGAGLAYDGLYFVTKVTHDIRRGGYTQQFSLARNGLISTVPAVPA</sequence>
<organism evidence="1 2">
    <name type="scientific">Mycolicibacterium insubricum</name>
    <dbReference type="NCBI Taxonomy" id="444597"/>
    <lineage>
        <taxon>Bacteria</taxon>
        <taxon>Bacillati</taxon>
        <taxon>Actinomycetota</taxon>
        <taxon>Actinomycetes</taxon>
        <taxon>Mycobacteriales</taxon>
        <taxon>Mycobacteriaceae</taxon>
        <taxon>Mycolicibacterium</taxon>
    </lineage>
</organism>
<reference evidence="1 2" key="1">
    <citation type="submission" date="2016-12" db="EMBL/GenBank/DDBJ databases">
        <title>The new phylogeny of genus Mycobacterium.</title>
        <authorList>
            <person name="Tortoli E."/>
            <person name="Trovato A."/>
            <person name="Cirillo D.M."/>
        </authorList>
    </citation>
    <scope>NUCLEOTIDE SEQUENCE [LARGE SCALE GENOMIC DNA]</scope>
    <source>
        <strain evidence="1 2">DSM 45130</strain>
    </source>
</reference>
<dbReference type="OrthoDB" id="262740at2"/>
<dbReference type="Proteomes" id="UP000192801">
    <property type="component" value="Unassembled WGS sequence"/>
</dbReference>
<comment type="caution">
    <text evidence="1">The sequence shown here is derived from an EMBL/GenBank/DDBJ whole genome shotgun (WGS) entry which is preliminary data.</text>
</comment>
<proteinExistence type="predicted"/>
<dbReference type="AlphaFoldDB" id="A0A1X0D4R0"/>